<reference evidence="2" key="1">
    <citation type="journal article" date="2019" name="Int. J. Syst. Evol. Microbiol.">
        <title>The Global Catalogue of Microorganisms (GCM) 10K type strain sequencing project: providing services to taxonomists for standard genome sequencing and annotation.</title>
        <authorList>
            <consortium name="The Broad Institute Genomics Platform"/>
            <consortium name="The Broad Institute Genome Sequencing Center for Infectious Disease"/>
            <person name="Wu L."/>
            <person name="Ma J."/>
        </authorList>
    </citation>
    <scope>NUCLEOTIDE SEQUENCE [LARGE SCALE GENOMIC DNA]</scope>
    <source>
        <strain evidence="2">IBRC-M 10813</strain>
    </source>
</reference>
<dbReference type="RefSeq" id="WP_380703229.1">
    <property type="nucleotide sequence ID" value="NZ_JBHSAP010000007.1"/>
</dbReference>
<gene>
    <name evidence="1" type="ORF">ACFOUO_03365</name>
</gene>
<dbReference type="EMBL" id="JBHSAP010000007">
    <property type="protein sequence ID" value="MFC4075843.1"/>
    <property type="molecule type" value="Genomic_DNA"/>
</dbReference>
<protein>
    <submittedName>
        <fullName evidence="1">Sulfotransferase</fullName>
    </submittedName>
</protein>
<comment type="caution">
    <text evidence="1">The sequence shown here is derived from an EMBL/GenBank/DDBJ whole genome shotgun (WGS) entry which is preliminary data.</text>
</comment>
<dbReference type="Pfam" id="PF13469">
    <property type="entry name" value="Sulfotransfer_3"/>
    <property type="match status" value="1"/>
</dbReference>
<dbReference type="SUPFAM" id="SSF52540">
    <property type="entry name" value="P-loop containing nucleoside triphosphate hydrolases"/>
    <property type="match status" value="1"/>
</dbReference>
<dbReference type="InterPro" id="IPR027417">
    <property type="entry name" value="P-loop_NTPase"/>
</dbReference>
<dbReference type="Gene3D" id="3.40.50.300">
    <property type="entry name" value="P-loop containing nucleotide triphosphate hydrolases"/>
    <property type="match status" value="1"/>
</dbReference>
<dbReference type="Proteomes" id="UP001595843">
    <property type="component" value="Unassembled WGS sequence"/>
</dbReference>
<name>A0ABV8JBV3_9BACL</name>
<sequence>MKLRKKPMKRLPGPVAIGGVGGSGTRVVAELLKQLGFYMGSESVEKDNISLNRKKKLFIRLPRSRHRHILKEFEKGMVHRYNVDYTPYIGWGFKAPWIHLYLKSMNKHFRSLKYIHVIRNGLDMAFSENKRQLHLWASRFNIEIPKDDKYLPVAQLNYWIKVNRRSIRLGNKLLGNRFFVLNYDQLCLNPKMEIQKLIRFLELDVNETDIDSLSRIVRKPESFERYKKHDLSIFNEEHVQDVRSFGFTIEK</sequence>
<organism evidence="1 2">
    <name type="scientific">Salinithrix halophila</name>
    <dbReference type="NCBI Taxonomy" id="1485204"/>
    <lineage>
        <taxon>Bacteria</taxon>
        <taxon>Bacillati</taxon>
        <taxon>Bacillota</taxon>
        <taxon>Bacilli</taxon>
        <taxon>Bacillales</taxon>
        <taxon>Thermoactinomycetaceae</taxon>
        <taxon>Salinithrix</taxon>
    </lineage>
</organism>
<proteinExistence type="predicted"/>
<evidence type="ECO:0000313" key="2">
    <source>
        <dbReference type="Proteomes" id="UP001595843"/>
    </source>
</evidence>
<accession>A0ABV8JBV3</accession>
<evidence type="ECO:0000313" key="1">
    <source>
        <dbReference type="EMBL" id="MFC4075843.1"/>
    </source>
</evidence>
<keyword evidence="2" id="KW-1185">Reference proteome</keyword>